<dbReference type="GO" id="GO:0045944">
    <property type="term" value="P:positive regulation of transcription by RNA polymerase II"/>
    <property type="evidence" value="ECO:0007669"/>
    <property type="project" value="TreeGrafter"/>
</dbReference>
<dbReference type="Pfam" id="PF12796">
    <property type="entry name" value="Ank_2"/>
    <property type="match status" value="2"/>
</dbReference>
<feature type="repeat" description="ANK" evidence="3">
    <location>
        <begin position="272"/>
        <end position="304"/>
    </location>
</feature>
<keyword evidence="2 3" id="KW-0040">ANK repeat</keyword>
<dbReference type="GO" id="GO:0000976">
    <property type="term" value="F:transcription cis-regulatory region binding"/>
    <property type="evidence" value="ECO:0007669"/>
    <property type="project" value="TreeGrafter"/>
</dbReference>
<dbReference type="PANTHER" id="PTHR24193:SF121">
    <property type="entry name" value="ADA2A-CONTAINING COMPLEX COMPONENT 3, ISOFORM D"/>
    <property type="match status" value="1"/>
</dbReference>
<feature type="compositionally biased region" description="Low complexity" evidence="4">
    <location>
        <begin position="33"/>
        <end position="46"/>
    </location>
</feature>
<dbReference type="OrthoDB" id="10057496at2759"/>
<evidence type="ECO:0000256" key="4">
    <source>
        <dbReference type="SAM" id="MobiDB-lite"/>
    </source>
</evidence>
<dbReference type="Proteomes" id="UP000479190">
    <property type="component" value="Unassembled WGS sequence"/>
</dbReference>
<evidence type="ECO:0000313" key="6">
    <source>
        <dbReference type="Proteomes" id="UP000479190"/>
    </source>
</evidence>
<sequence length="655" mass="75975">MRARASELAAMCIHTHIYFGACAESSSSNTGHRAPSSARASSSSSSGLTTPLRRVQYTAPPTPPHRFCCCSLRRHTAIDYTANIIMQQRPRDYTTTPLTMGCVCTRVSREDPRTMSNSQKLKIIRQIVIRNMKEDRYDLNRICLLIENWEGPYPDLRKTFRPKEMDWILGEIVYYEIALDFVIRSGYKDKPEVDRKGKPLLHRRTPMHHVARDIYNEYTIRKLFKIYNRFDVNYTDETGYTHFHVACEYGCVEAIEKFLELGQDPNVVWRKTGDTPLHLTLSDTPKEVAEMLLRGGADYNIANANGTTPLHIICGRYRNDDFIEEFFGIYEDEIRTARVDARDNSGNTPLHMIVNKRDFRRSLELLLRRGADPNAANEEGSTPLHFICKNRYDAHESARLFFEISKEINRPVLVDARDNLGRTPLQMAVANILPRTIDVLLDHGADLSSFAFLTESDFEVEYDPRLEVMLKLRLASSLMAVVERLEKRGYELDQGDVLTIMELFSKYELFEKSTNLVARWYDVDEWFVVNAKKIVIIPDQLSLYDLIKLQPREAAKQLTIADYHELASIEPGYWQMLYDYQEVCFGHLCQKLSTPFFRRWALDAFTELTRCRLPILCCHMIVEKLTYKDFWRLCLANAEQRSADRCREILNKLTN</sequence>
<keyword evidence="1" id="KW-0677">Repeat</keyword>
<reference evidence="5 6" key="1">
    <citation type="submission" date="2020-02" db="EMBL/GenBank/DDBJ databases">
        <authorList>
            <person name="Ferguson B K."/>
        </authorList>
    </citation>
    <scope>NUCLEOTIDE SEQUENCE [LARGE SCALE GENOMIC DNA]</scope>
</reference>
<dbReference type="PANTHER" id="PTHR24193">
    <property type="entry name" value="ANKYRIN REPEAT PROTEIN"/>
    <property type="match status" value="1"/>
</dbReference>
<proteinExistence type="predicted"/>
<evidence type="ECO:0000256" key="3">
    <source>
        <dbReference type="PROSITE-ProRule" id="PRU00023"/>
    </source>
</evidence>
<dbReference type="SMART" id="SM00248">
    <property type="entry name" value="ANK"/>
    <property type="match status" value="6"/>
</dbReference>
<keyword evidence="6" id="KW-1185">Reference proteome</keyword>
<dbReference type="EMBL" id="CADCXV010000720">
    <property type="protein sequence ID" value="CAB0033723.1"/>
    <property type="molecule type" value="Genomic_DNA"/>
</dbReference>
<evidence type="ECO:0000256" key="2">
    <source>
        <dbReference type="ARBA" id="ARBA00023043"/>
    </source>
</evidence>
<feature type="region of interest" description="Disordered" evidence="4">
    <location>
        <begin position="29"/>
        <end position="59"/>
    </location>
</feature>
<name>A0A6H5I6X0_9HYME</name>
<evidence type="ECO:0000256" key="1">
    <source>
        <dbReference type="ARBA" id="ARBA00022737"/>
    </source>
</evidence>
<dbReference type="InterPro" id="IPR036770">
    <property type="entry name" value="Ankyrin_rpt-contain_sf"/>
</dbReference>
<evidence type="ECO:0000313" key="5">
    <source>
        <dbReference type="EMBL" id="CAB0033723.1"/>
    </source>
</evidence>
<accession>A0A6H5I6X0</accession>
<gene>
    <name evidence="5" type="ORF">TBRA_LOCUS5621</name>
</gene>
<dbReference type="SUPFAM" id="SSF48403">
    <property type="entry name" value="Ankyrin repeat"/>
    <property type="match status" value="1"/>
</dbReference>
<dbReference type="InterPro" id="IPR050663">
    <property type="entry name" value="Ankyrin-SOCS_Box"/>
</dbReference>
<dbReference type="PROSITE" id="PS50088">
    <property type="entry name" value="ANK_REPEAT"/>
    <property type="match status" value="3"/>
</dbReference>
<feature type="repeat" description="ANK" evidence="3">
    <location>
        <begin position="345"/>
        <end position="378"/>
    </location>
</feature>
<dbReference type="Gene3D" id="1.25.40.20">
    <property type="entry name" value="Ankyrin repeat-containing domain"/>
    <property type="match status" value="2"/>
</dbReference>
<dbReference type="GO" id="GO:0005634">
    <property type="term" value="C:nucleus"/>
    <property type="evidence" value="ECO:0007669"/>
    <property type="project" value="TreeGrafter"/>
</dbReference>
<dbReference type="InterPro" id="IPR002110">
    <property type="entry name" value="Ankyrin_rpt"/>
</dbReference>
<dbReference type="PROSITE" id="PS50297">
    <property type="entry name" value="ANK_REP_REGION"/>
    <property type="match status" value="3"/>
</dbReference>
<dbReference type="AlphaFoldDB" id="A0A6H5I6X0"/>
<protein>
    <submittedName>
        <fullName evidence="5">Uncharacterized protein</fullName>
    </submittedName>
</protein>
<organism evidence="5 6">
    <name type="scientific">Trichogramma brassicae</name>
    <dbReference type="NCBI Taxonomy" id="86971"/>
    <lineage>
        <taxon>Eukaryota</taxon>
        <taxon>Metazoa</taxon>
        <taxon>Ecdysozoa</taxon>
        <taxon>Arthropoda</taxon>
        <taxon>Hexapoda</taxon>
        <taxon>Insecta</taxon>
        <taxon>Pterygota</taxon>
        <taxon>Neoptera</taxon>
        <taxon>Endopterygota</taxon>
        <taxon>Hymenoptera</taxon>
        <taxon>Apocrita</taxon>
        <taxon>Proctotrupomorpha</taxon>
        <taxon>Chalcidoidea</taxon>
        <taxon>Trichogrammatidae</taxon>
        <taxon>Trichogramma</taxon>
    </lineage>
</organism>
<feature type="repeat" description="ANK" evidence="3">
    <location>
        <begin position="420"/>
        <end position="452"/>
    </location>
</feature>